<proteinExistence type="predicted"/>
<dbReference type="AlphaFoldDB" id="A0A7G9YJ61"/>
<protein>
    <recommendedName>
        <fullName evidence="2">PIN domain-containing protein</fullName>
    </recommendedName>
</protein>
<gene>
    <name evidence="1" type="ORF">IDMEPGOH_00001</name>
</gene>
<accession>A0A7G9YJ61</accession>
<sequence length="61" mass="6950">MVLFERAIKIGMETKANGFDVLFMACADITNSVLITDDQKQSEKAKEYGVDTEFMRDYFSS</sequence>
<dbReference type="EMBL" id="MT631294">
    <property type="protein sequence ID" value="QNO48045.1"/>
    <property type="molecule type" value="Genomic_DNA"/>
</dbReference>
<evidence type="ECO:0000313" key="1">
    <source>
        <dbReference type="EMBL" id="QNO48045.1"/>
    </source>
</evidence>
<dbReference type="SUPFAM" id="SSF88723">
    <property type="entry name" value="PIN domain-like"/>
    <property type="match status" value="1"/>
</dbReference>
<reference evidence="1" key="1">
    <citation type="submission" date="2020-06" db="EMBL/GenBank/DDBJ databases">
        <title>Unique genomic features of the anaerobic methanotrophic archaea.</title>
        <authorList>
            <person name="Chadwick G.L."/>
            <person name="Skennerton C.T."/>
            <person name="Laso-Perez R."/>
            <person name="Leu A.O."/>
            <person name="Speth D.R."/>
            <person name="Yu H."/>
            <person name="Morgan-Lang C."/>
            <person name="Hatzenpichler R."/>
            <person name="Goudeau D."/>
            <person name="Malmstrom R."/>
            <person name="Brazelton W.J."/>
            <person name="Woyke T."/>
            <person name="Hallam S.J."/>
            <person name="Tyson G.W."/>
            <person name="Wegener G."/>
            <person name="Boetius A."/>
            <person name="Orphan V."/>
        </authorList>
    </citation>
    <scope>NUCLEOTIDE SEQUENCE</scope>
</reference>
<organism evidence="1">
    <name type="scientific">Candidatus Methanogaster sp. ANME-2c ERB4</name>
    <dbReference type="NCBI Taxonomy" id="2759911"/>
    <lineage>
        <taxon>Archaea</taxon>
        <taxon>Methanobacteriati</taxon>
        <taxon>Methanobacteriota</taxon>
        <taxon>Stenosarchaea group</taxon>
        <taxon>Methanomicrobia</taxon>
        <taxon>Methanosarcinales</taxon>
        <taxon>ANME-2 cluster</taxon>
        <taxon>Candidatus Methanogasteraceae</taxon>
        <taxon>Candidatus Methanogaster</taxon>
    </lineage>
</organism>
<dbReference type="InterPro" id="IPR029060">
    <property type="entry name" value="PIN-like_dom_sf"/>
</dbReference>
<dbReference type="Gene3D" id="3.40.50.1010">
    <property type="entry name" value="5'-nuclease"/>
    <property type="match status" value="1"/>
</dbReference>
<evidence type="ECO:0008006" key="2">
    <source>
        <dbReference type="Google" id="ProtNLM"/>
    </source>
</evidence>
<name>A0A7G9YJ61_9EURY</name>